<organism evidence="1 2">
    <name type="scientific">Rangifer tarandus platyrhynchus</name>
    <name type="common">Svalbard reindeer</name>
    <dbReference type="NCBI Taxonomy" id="3082113"/>
    <lineage>
        <taxon>Eukaryota</taxon>
        <taxon>Metazoa</taxon>
        <taxon>Chordata</taxon>
        <taxon>Craniata</taxon>
        <taxon>Vertebrata</taxon>
        <taxon>Euteleostomi</taxon>
        <taxon>Mammalia</taxon>
        <taxon>Eutheria</taxon>
        <taxon>Laurasiatheria</taxon>
        <taxon>Artiodactyla</taxon>
        <taxon>Ruminantia</taxon>
        <taxon>Pecora</taxon>
        <taxon>Cervidae</taxon>
        <taxon>Odocoileinae</taxon>
        <taxon>Rangifer</taxon>
    </lineage>
</organism>
<evidence type="ECO:0000313" key="2">
    <source>
        <dbReference type="Proteomes" id="UP001162501"/>
    </source>
</evidence>
<evidence type="ECO:0000313" key="1">
    <source>
        <dbReference type="EMBL" id="CAN0480538.1"/>
    </source>
</evidence>
<reference evidence="1" key="2">
    <citation type="submission" date="2025-03" db="EMBL/GenBank/DDBJ databases">
        <authorList>
            <consortium name="ELIXIR-Norway"/>
            <consortium name="Elixir Norway"/>
        </authorList>
    </citation>
    <scope>NUCLEOTIDE SEQUENCE</scope>
</reference>
<name>A0AC59ZP97_RANTA</name>
<accession>A0AC59ZP97</accession>
<sequence length="179" mass="19768">MAGRHSHKREPSSGNKGRRPPRKPSICRCHCPFASKVLAALIENADGFVLHMVTLGKHRESVCGEDKPQLTACSSKPKGSPFGALWLRLSFDHWFLIFFLTEPPRAPHLWIMLAINKARDLLSCKTSFALGSNSSQGLSTAPSSAKREKTKNETLCECELWKGSGFGICTPDPCDRMKS</sequence>
<gene>
    <name evidence="1" type="ORF">MRATA1EN22A_LOCUS21013</name>
</gene>
<reference evidence="1" key="1">
    <citation type="submission" date="2023-05" db="EMBL/GenBank/DDBJ databases">
        <authorList>
            <consortium name="ELIXIR-Norway"/>
        </authorList>
    </citation>
    <scope>NUCLEOTIDE SEQUENCE</scope>
</reference>
<dbReference type="Proteomes" id="UP001162501">
    <property type="component" value="Chromosome 32"/>
</dbReference>
<protein>
    <submittedName>
        <fullName evidence="1">Uncharacterized protein</fullName>
    </submittedName>
</protein>
<proteinExistence type="predicted"/>
<dbReference type="EMBL" id="OX596116">
    <property type="protein sequence ID" value="CAN0480538.1"/>
    <property type="molecule type" value="Genomic_DNA"/>
</dbReference>